<comment type="caution">
    <text evidence="3">The sequence shown here is derived from an EMBL/GenBank/DDBJ whole genome shotgun (WGS) entry which is preliminary data.</text>
</comment>
<proteinExistence type="predicted"/>
<dbReference type="EMBL" id="CCBP010000020">
    <property type="protein sequence ID" value="CDO68541.1"/>
    <property type="molecule type" value="Genomic_DNA"/>
</dbReference>
<gene>
    <name evidence="3" type="ORF">BN946_scf184998.g38</name>
</gene>
<feature type="compositionally biased region" description="Polar residues" evidence="1">
    <location>
        <begin position="55"/>
        <end position="65"/>
    </location>
</feature>
<feature type="compositionally biased region" description="Pro residues" evidence="1">
    <location>
        <begin position="15"/>
        <end position="32"/>
    </location>
</feature>
<dbReference type="STRING" id="5643.A0A060S2X7"/>
<dbReference type="OrthoDB" id="3245801at2759"/>
<protein>
    <recommendedName>
        <fullName evidence="2">SMODS and SLOG-associating 2TM effector domain-containing protein</fullName>
    </recommendedName>
</protein>
<feature type="compositionally biased region" description="Low complexity" evidence="1">
    <location>
        <begin position="424"/>
        <end position="444"/>
    </location>
</feature>
<feature type="domain" description="SMODS and SLOG-associating 2TM effector" evidence="2">
    <location>
        <begin position="297"/>
        <end position="417"/>
    </location>
</feature>
<dbReference type="HOGENOM" id="CLU_616768_0_0_1"/>
<feature type="compositionally biased region" description="Polar residues" evidence="1">
    <location>
        <begin position="157"/>
        <end position="177"/>
    </location>
</feature>
<dbReference type="InterPro" id="IPR041622">
    <property type="entry name" value="SLATT_fungi"/>
</dbReference>
<reference evidence="3" key="1">
    <citation type="submission" date="2014-01" db="EMBL/GenBank/DDBJ databases">
        <title>The genome of the white-rot fungus Pycnoporus cinnabarinus: a basidiomycete model with a versatile arsenal for lignocellulosic biomass breakdown.</title>
        <authorList>
            <person name="Levasseur A."/>
            <person name="Lomascolo A."/>
            <person name="Ruiz-Duenas F.J."/>
            <person name="Uzan E."/>
            <person name="Piumi F."/>
            <person name="Kues U."/>
            <person name="Ram A.F.J."/>
            <person name="Murat C."/>
            <person name="Haon M."/>
            <person name="Benoit I."/>
            <person name="Arfi Y."/>
            <person name="Chevret D."/>
            <person name="Drula E."/>
            <person name="Kwon M.J."/>
            <person name="Gouret P."/>
            <person name="Lesage-Meessen L."/>
            <person name="Lombard V."/>
            <person name="Mariette J."/>
            <person name="Noirot C."/>
            <person name="Park J."/>
            <person name="Patyshakuliyeva A."/>
            <person name="Wieneger R.A.B."/>
            <person name="Wosten H.A.B."/>
            <person name="Martin F."/>
            <person name="Coutinho P.M."/>
            <person name="de Vries R."/>
            <person name="Martinez A.T."/>
            <person name="Klopp C."/>
            <person name="Pontarotti P."/>
            <person name="Henrissat B."/>
            <person name="Record E."/>
        </authorList>
    </citation>
    <scope>NUCLEOTIDE SEQUENCE [LARGE SCALE GENOMIC DNA]</scope>
    <source>
        <strain evidence="3">BRFM137</strain>
    </source>
</reference>
<feature type="compositionally biased region" description="Polar residues" evidence="1">
    <location>
        <begin position="129"/>
        <end position="140"/>
    </location>
</feature>
<name>A0A060S2X7_PYCCI</name>
<dbReference type="AlphaFoldDB" id="A0A060S2X7"/>
<accession>A0A060S2X7</accession>
<evidence type="ECO:0000313" key="4">
    <source>
        <dbReference type="Proteomes" id="UP000029665"/>
    </source>
</evidence>
<evidence type="ECO:0000256" key="1">
    <source>
        <dbReference type="SAM" id="MobiDB-lite"/>
    </source>
</evidence>
<organism evidence="3 4">
    <name type="scientific">Pycnoporus cinnabarinus</name>
    <name type="common">Cinnabar-red polypore</name>
    <name type="synonym">Trametes cinnabarina</name>
    <dbReference type="NCBI Taxonomy" id="5643"/>
    <lineage>
        <taxon>Eukaryota</taxon>
        <taxon>Fungi</taxon>
        <taxon>Dikarya</taxon>
        <taxon>Basidiomycota</taxon>
        <taxon>Agaricomycotina</taxon>
        <taxon>Agaricomycetes</taxon>
        <taxon>Polyporales</taxon>
        <taxon>Polyporaceae</taxon>
        <taxon>Trametes</taxon>
    </lineage>
</organism>
<dbReference type="Proteomes" id="UP000029665">
    <property type="component" value="Unassembled WGS sequence"/>
</dbReference>
<dbReference type="Pfam" id="PF18142">
    <property type="entry name" value="SLATT_fungal"/>
    <property type="match status" value="1"/>
</dbReference>
<feature type="region of interest" description="Disordered" evidence="1">
    <location>
        <begin position="1"/>
        <end position="177"/>
    </location>
</feature>
<feature type="region of interest" description="Disordered" evidence="1">
    <location>
        <begin position="418"/>
        <end position="453"/>
    </location>
</feature>
<dbReference type="OMA" id="PERSYIM"/>
<evidence type="ECO:0000259" key="2">
    <source>
        <dbReference type="Pfam" id="PF18142"/>
    </source>
</evidence>
<evidence type="ECO:0000313" key="3">
    <source>
        <dbReference type="EMBL" id="CDO68541.1"/>
    </source>
</evidence>
<dbReference type="NCBIfam" id="NF033635">
    <property type="entry name" value="SLATT_fungal"/>
    <property type="match status" value="1"/>
</dbReference>
<sequence length="453" mass="47665">MEQSDSQDPTVVRPVPHPPAPVAGTRPVPPAPSVAVAASEPHGSHEELQHHQMATPGTQTTSSRKPVSLRPGPIFMPALPHLSESPQQNPTGSPPHTPSILRMPSPNFSAGTAPVDYDHSDAVAGPSNVARQKQKASPSHSSEEDHPQMSGIEQPASRASGTNPQRSASGNGQSYVVPNQDVYPGLAASTSIRYPARAASTGRPAAGPHRHSRSIILTEPPIPLPSGNGLTELNPAGLVSQPSVIDHVVPTLPATTHIGGVNGHARRASMAASQATLTTMNLDKKVEDRLRPTLEAAEAERDRVALKAKAHAWALNVAIGAQVVLGALTTGVAAATSGHQTSIATSVLGGMSTLAASYLAKARGTGEPERSYIMLRDLESFIRDCQAFMLDKGNYVGPEYDARVERYRRRFEEILGNGSGGVGDQVQSQTRAQGQAQAQSQAQLQREKVLSPV</sequence>
<keyword evidence="4" id="KW-1185">Reference proteome</keyword>